<protein>
    <submittedName>
        <fullName evidence="2">Uncharacterized protein</fullName>
    </submittedName>
</protein>
<dbReference type="OrthoDB" id="2734749at2759"/>
<dbReference type="AlphaFoldDB" id="A0A4S4LNX8"/>
<organism evidence="2 3">
    <name type="scientific">Antrodiella citrinella</name>
    <dbReference type="NCBI Taxonomy" id="2447956"/>
    <lineage>
        <taxon>Eukaryota</taxon>
        <taxon>Fungi</taxon>
        <taxon>Dikarya</taxon>
        <taxon>Basidiomycota</taxon>
        <taxon>Agaricomycotina</taxon>
        <taxon>Agaricomycetes</taxon>
        <taxon>Polyporales</taxon>
        <taxon>Steccherinaceae</taxon>
        <taxon>Antrodiella</taxon>
    </lineage>
</organism>
<dbReference type="EMBL" id="SGPM01000996">
    <property type="protein sequence ID" value="THH13976.1"/>
    <property type="molecule type" value="Genomic_DNA"/>
</dbReference>
<dbReference type="Proteomes" id="UP000308730">
    <property type="component" value="Unassembled WGS sequence"/>
</dbReference>
<keyword evidence="3" id="KW-1185">Reference proteome</keyword>
<feature type="non-terminal residue" evidence="2">
    <location>
        <position position="1"/>
    </location>
</feature>
<proteinExistence type="predicted"/>
<feature type="region of interest" description="Disordered" evidence="1">
    <location>
        <begin position="28"/>
        <end position="62"/>
    </location>
</feature>
<accession>A0A4S4LNX8</accession>
<name>A0A4S4LNX8_9APHY</name>
<evidence type="ECO:0000313" key="2">
    <source>
        <dbReference type="EMBL" id="THH13976.1"/>
    </source>
</evidence>
<reference evidence="2 3" key="1">
    <citation type="submission" date="2019-02" db="EMBL/GenBank/DDBJ databases">
        <title>Genome sequencing of the rare red list fungi Antrodiella citrinella (Flaviporus citrinellus).</title>
        <authorList>
            <person name="Buettner E."/>
            <person name="Kellner H."/>
        </authorList>
    </citation>
    <scope>NUCLEOTIDE SEQUENCE [LARGE SCALE GENOMIC DNA]</scope>
    <source>
        <strain evidence="2 3">DSM 108506</strain>
    </source>
</reference>
<comment type="caution">
    <text evidence="2">The sequence shown here is derived from an EMBL/GenBank/DDBJ whole genome shotgun (WGS) entry which is preliminary data.</text>
</comment>
<evidence type="ECO:0000256" key="1">
    <source>
        <dbReference type="SAM" id="MobiDB-lite"/>
    </source>
</evidence>
<sequence length="98" mass="10995">PIAAFRVYRYFARKSIPIPENLLDVTPERLRDMMDSDTQGDDDPAYLGPPPVPPSDPELDPYAIDDDEVAVDCLEDAESYFLTGDGQNFSWGEDDPIE</sequence>
<evidence type="ECO:0000313" key="3">
    <source>
        <dbReference type="Proteomes" id="UP000308730"/>
    </source>
</evidence>
<feature type="compositionally biased region" description="Pro residues" evidence="1">
    <location>
        <begin position="47"/>
        <end position="56"/>
    </location>
</feature>
<gene>
    <name evidence="2" type="ORF">EUX98_g9661</name>
</gene>